<protein>
    <submittedName>
        <fullName evidence="7">ABC transporter permease</fullName>
    </submittedName>
</protein>
<accession>A0A7C5UU83</accession>
<dbReference type="AlphaFoldDB" id="A0A7C5UU83"/>
<dbReference type="CDD" id="cd06579">
    <property type="entry name" value="TM_PBP1_transp_AraH_like"/>
    <property type="match status" value="1"/>
</dbReference>
<keyword evidence="4 6" id="KW-1133">Transmembrane helix</keyword>
<proteinExistence type="predicted"/>
<dbReference type="GO" id="GO:0022857">
    <property type="term" value="F:transmembrane transporter activity"/>
    <property type="evidence" value="ECO:0007669"/>
    <property type="project" value="InterPro"/>
</dbReference>
<name>A0A7C5UU83_9CREN</name>
<feature type="transmembrane region" description="Helical" evidence="6">
    <location>
        <begin position="33"/>
        <end position="50"/>
    </location>
</feature>
<keyword evidence="3 6" id="KW-0812">Transmembrane</keyword>
<feature type="transmembrane region" description="Helical" evidence="6">
    <location>
        <begin position="89"/>
        <end position="107"/>
    </location>
</feature>
<feature type="transmembrane region" description="Helical" evidence="6">
    <location>
        <begin position="62"/>
        <end position="82"/>
    </location>
</feature>
<comment type="caution">
    <text evidence="7">The sequence shown here is derived from an EMBL/GenBank/DDBJ whole genome shotgun (WGS) entry which is preliminary data.</text>
</comment>
<dbReference type="Pfam" id="PF02653">
    <property type="entry name" value="BPD_transp_2"/>
    <property type="match status" value="1"/>
</dbReference>
<reference evidence="7" key="1">
    <citation type="journal article" date="2020" name="mSystems">
        <title>Genome- and Community-Level Interaction Insights into Carbon Utilization and Element Cycling Functions of Hydrothermarchaeota in Hydrothermal Sediment.</title>
        <authorList>
            <person name="Zhou Z."/>
            <person name="Liu Y."/>
            <person name="Xu W."/>
            <person name="Pan J."/>
            <person name="Luo Z.H."/>
            <person name="Li M."/>
        </authorList>
    </citation>
    <scope>NUCLEOTIDE SEQUENCE [LARGE SCALE GENOMIC DNA]</scope>
    <source>
        <strain evidence="7">SpSt-1</strain>
    </source>
</reference>
<dbReference type="InterPro" id="IPR001851">
    <property type="entry name" value="ABC_transp_permease"/>
</dbReference>
<evidence type="ECO:0000256" key="1">
    <source>
        <dbReference type="ARBA" id="ARBA00004651"/>
    </source>
</evidence>
<evidence type="ECO:0000256" key="3">
    <source>
        <dbReference type="ARBA" id="ARBA00022692"/>
    </source>
</evidence>
<feature type="transmembrane region" description="Helical" evidence="6">
    <location>
        <begin position="113"/>
        <end position="131"/>
    </location>
</feature>
<keyword evidence="5 6" id="KW-0472">Membrane</keyword>
<feature type="transmembrane region" description="Helical" evidence="6">
    <location>
        <begin position="233"/>
        <end position="255"/>
    </location>
</feature>
<dbReference type="PANTHER" id="PTHR32196:SF15">
    <property type="entry name" value="SUGAR ABC TRANSPORTER PERMEASE PROTEIN"/>
    <property type="match status" value="1"/>
</dbReference>
<comment type="subcellular location">
    <subcellularLocation>
        <location evidence="1">Cell membrane</location>
        <topology evidence="1">Multi-pass membrane protein</topology>
    </subcellularLocation>
</comment>
<feature type="transmembrane region" description="Helical" evidence="6">
    <location>
        <begin position="178"/>
        <end position="201"/>
    </location>
</feature>
<feature type="transmembrane region" description="Helical" evidence="6">
    <location>
        <begin position="143"/>
        <end position="166"/>
    </location>
</feature>
<sequence>MSKSKGNKGSSEKRVVGITGLNIKELLLRSPEIGTLVAIIGLYIAIGLVNTRFWEPMTLLTIARWFAGIGTLAIGESMVLIIGGIDLSVGSLASLSSMLFAHLIVNIGVDTTLAFIATLCMGVAVGLYHGFIVSRFSPPLPTVVPAFVATLGSLFLLRGFAIGYWRGYPVKIHDIFKISFLASPYGGIVILVIIIVLTLFIQRYTAIGRYLYAIGGNLEAARVAGIPIHKVRVFAFAYSGMCASLAGMIYTGLVASGYADIAAGQELLAIASNALAGVSLAGGEGNAINAMLGGFLVSMVRTGIIFLGISAYWQDVAAAILLVLAVIVDLTRRVAFGRA</sequence>
<dbReference type="GO" id="GO:0005886">
    <property type="term" value="C:plasma membrane"/>
    <property type="evidence" value="ECO:0007669"/>
    <property type="project" value="UniProtKB-SubCell"/>
</dbReference>
<dbReference type="PANTHER" id="PTHR32196">
    <property type="entry name" value="ABC TRANSPORTER PERMEASE PROTEIN YPHD-RELATED-RELATED"/>
    <property type="match status" value="1"/>
</dbReference>
<gene>
    <name evidence="7" type="ORF">ENL47_09290</name>
</gene>
<evidence type="ECO:0000313" key="7">
    <source>
        <dbReference type="EMBL" id="HHR96965.1"/>
    </source>
</evidence>
<evidence type="ECO:0000256" key="2">
    <source>
        <dbReference type="ARBA" id="ARBA00022475"/>
    </source>
</evidence>
<evidence type="ECO:0000256" key="5">
    <source>
        <dbReference type="ARBA" id="ARBA00023136"/>
    </source>
</evidence>
<keyword evidence="2" id="KW-1003">Cell membrane</keyword>
<organism evidence="7">
    <name type="scientific">Ignisphaera aggregans</name>
    <dbReference type="NCBI Taxonomy" id="334771"/>
    <lineage>
        <taxon>Archaea</taxon>
        <taxon>Thermoproteota</taxon>
        <taxon>Thermoprotei</taxon>
        <taxon>Desulfurococcales</taxon>
        <taxon>Desulfurococcaceae</taxon>
        <taxon>Ignisphaera</taxon>
    </lineage>
</organism>
<evidence type="ECO:0000256" key="4">
    <source>
        <dbReference type="ARBA" id="ARBA00022989"/>
    </source>
</evidence>
<dbReference type="EMBL" id="DRUB01000184">
    <property type="protein sequence ID" value="HHR96965.1"/>
    <property type="molecule type" value="Genomic_DNA"/>
</dbReference>
<evidence type="ECO:0000256" key="6">
    <source>
        <dbReference type="SAM" id="Phobius"/>
    </source>
</evidence>